<comment type="caution">
    <text evidence="3">The sequence shown here is derived from an EMBL/GenBank/DDBJ whole genome shotgun (WGS) entry which is preliminary data.</text>
</comment>
<dbReference type="Gene3D" id="3.40.190.10">
    <property type="entry name" value="Periplasmic binding protein-like II"/>
    <property type="match status" value="2"/>
</dbReference>
<reference evidence="3 4" key="1">
    <citation type="submission" date="2020-04" db="EMBL/GenBank/DDBJ databases">
        <title>MicrobeNet Type strains.</title>
        <authorList>
            <person name="Nicholson A.C."/>
        </authorList>
    </citation>
    <scope>NUCLEOTIDE SEQUENCE [LARGE SCALE GENOMIC DNA]</scope>
    <source>
        <strain evidence="3 4">DSM 45078</strain>
    </source>
</reference>
<sequence length="433" mass="46247">MGIGGTVRTRRTVLRTAAVLPLLAACSPDVLLGAPGAVRIAVSWSGQELSAFRAVLASTRLPEPVEIIPLGDEIDTALTARGRSAPDIVMLPQAGLVHDLVTAGRLRPVPEDLWVDAQGPRYADHWRRLCHHDGRSYGVPFKASAKSLVWYDREAVAGLRAGDPADWTLGDWSAGVQRFAGTGRRFLSLGAADGWVLTDLFENLLLAESAEVYESLASGDRAWDTPAVRDTFARLGDLWGVREGLAGGVATALVRQFADAVRDVFEHRRALAVAAPDFAEPVVRDALRRAGRPESAAGVVPFPAVAADRDGPRIVGGDVMVLTSAAGERADAVVRALADPQAPLPWIEGIGGFLGPNMRTRARYSSWTTDPAASSHSWPAFDLSDRIGAVGSRDGLWRVLTEFLITVGDAGGDVRAATDTAVATLTRFERGWR</sequence>
<accession>A0A846X7C9</accession>
<comment type="similarity">
    <text evidence="1">Belongs to the bacterial solute-binding protein 1 family.</text>
</comment>
<evidence type="ECO:0000256" key="1">
    <source>
        <dbReference type="ARBA" id="ARBA00008520"/>
    </source>
</evidence>
<keyword evidence="4" id="KW-1185">Reference proteome</keyword>
<proteinExistence type="inferred from homology"/>
<gene>
    <name evidence="3" type="ORF">HGA13_03250</name>
</gene>
<name>A0A846X7C9_9NOCA</name>
<dbReference type="AlphaFoldDB" id="A0A846X7C9"/>
<dbReference type="PANTHER" id="PTHR43649">
    <property type="entry name" value="ARABINOSE-BINDING PROTEIN-RELATED"/>
    <property type="match status" value="1"/>
</dbReference>
<dbReference type="EMBL" id="JAAXOO010000001">
    <property type="protein sequence ID" value="NKY32091.1"/>
    <property type="molecule type" value="Genomic_DNA"/>
</dbReference>
<dbReference type="SUPFAM" id="SSF53850">
    <property type="entry name" value="Periplasmic binding protein-like II"/>
    <property type="match status" value="1"/>
</dbReference>
<dbReference type="InterPro" id="IPR050490">
    <property type="entry name" value="Bact_solute-bd_prot1"/>
</dbReference>
<organism evidence="3 4">
    <name type="scientific">Nocardia speluncae</name>
    <dbReference type="NCBI Taxonomy" id="419477"/>
    <lineage>
        <taxon>Bacteria</taxon>
        <taxon>Bacillati</taxon>
        <taxon>Actinomycetota</taxon>
        <taxon>Actinomycetes</taxon>
        <taxon>Mycobacteriales</taxon>
        <taxon>Nocardiaceae</taxon>
        <taxon>Nocardia</taxon>
    </lineage>
</organism>
<dbReference type="PANTHER" id="PTHR43649:SF29">
    <property type="entry name" value="OSMOPROTECTIVE COMPOUNDS-BINDING PROTEIN GGTB"/>
    <property type="match status" value="1"/>
</dbReference>
<protein>
    <submittedName>
        <fullName evidence="3">Carbohydrate ABC transporter substrate-binding protein</fullName>
    </submittedName>
</protein>
<evidence type="ECO:0000313" key="3">
    <source>
        <dbReference type="EMBL" id="NKY32091.1"/>
    </source>
</evidence>
<evidence type="ECO:0000256" key="2">
    <source>
        <dbReference type="ARBA" id="ARBA00022448"/>
    </source>
</evidence>
<dbReference type="Proteomes" id="UP000565715">
    <property type="component" value="Unassembled WGS sequence"/>
</dbReference>
<keyword evidence="2" id="KW-0813">Transport</keyword>
<evidence type="ECO:0000313" key="4">
    <source>
        <dbReference type="Proteomes" id="UP000565715"/>
    </source>
</evidence>